<feature type="compositionally biased region" description="Polar residues" evidence="2">
    <location>
        <begin position="47"/>
        <end position="87"/>
    </location>
</feature>
<protein>
    <recommendedName>
        <fullName evidence="3">Myb/SANT-like DNA-binding domain-containing protein</fullName>
    </recommendedName>
</protein>
<evidence type="ECO:0000256" key="1">
    <source>
        <dbReference type="SAM" id="Coils"/>
    </source>
</evidence>
<dbReference type="Pfam" id="PF13837">
    <property type="entry name" value="Myb_DNA-bind_4"/>
    <property type="match status" value="1"/>
</dbReference>
<name>A0AAV1WNZ1_LUPLU</name>
<comment type="caution">
    <text evidence="4">The sequence shown here is derived from an EMBL/GenBank/DDBJ whole genome shotgun (WGS) entry which is preliminary data.</text>
</comment>
<dbReference type="EMBL" id="CAXHTB010000008">
    <property type="protein sequence ID" value="CAL0310496.1"/>
    <property type="molecule type" value="Genomic_DNA"/>
</dbReference>
<feature type="region of interest" description="Disordered" evidence="2">
    <location>
        <begin position="252"/>
        <end position="358"/>
    </location>
</feature>
<gene>
    <name evidence="4" type="ORF">LLUT_LOCUS11556</name>
</gene>
<proteinExistence type="predicted"/>
<evidence type="ECO:0000313" key="5">
    <source>
        <dbReference type="Proteomes" id="UP001497480"/>
    </source>
</evidence>
<sequence length="476" mass="54544">MESNGLSTGIFPSIGTGLLGVENPSKQQQQNLQNQHNPHHLHHHSQIVSYVSNHDTDTNPQPQQSIKHGYNPFSTKTNNNKPQGTNMSDEDEPVFTADDSSSDKRKVSPWHRMKWTDAMVRLLIMAVYYIGDEAGTSEGNTHDPTGKKKVAGLMLQKKGKWKSVSRAMMEKGFYVSPQQCEDKFNDLNKRYKRVNDILGKGTACRVVENQNLMDTMDLSPKLKEEVRKLLNSKHLFFREMCAYHNSCGHGSNNNNTGSNSTLQHSAEVASVTEPEPSQSQQQQQQQQQQQCFHSSENNGVGNMRILKGRSGADLEDDSDESDESGEYSDEEEDESNEVGSRGQVDHEDETEVRKRIKKGGLYEPSPTLQNLSSELNSVLQDGGKSVWEKKVWMKKKVMQLEEQEVSYHVKAFEMEKQRLRWARYSSKKERVMERDKLENERKRLENERMVLIIRQMEVELMNVQKQKQQQQQHSST</sequence>
<feature type="compositionally biased region" description="Low complexity" evidence="2">
    <location>
        <begin position="23"/>
        <end position="36"/>
    </location>
</feature>
<accession>A0AAV1WNZ1</accession>
<evidence type="ECO:0000256" key="2">
    <source>
        <dbReference type="SAM" id="MobiDB-lite"/>
    </source>
</evidence>
<evidence type="ECO:0000259" key="3">
    <source>
        <dbReference type="Pfam" id="PF13837"/>
    </source>
</evidence>
<feature type="region of interest" description="Disordered" evidence="2">
    <location>
        <begin position="17"/>
        <end position="105"/>
    </location>
</feature>
<feature type="compositionally biased region" description="Low complexity" evidence="2">
    <location>
        <begin position="277"/>
        <end position="290"/>
    </location>
</feature>
<feature type="compositionally biased region" description="Polar residues" evidence="2">
    <location>
        <begin position="291"/>
        <end position="300"/>
    </location>
</feature>
<reference evidence="4 5" key="1">
    <citation type="submission" date="2024-03" db="EMBL/GenBank/DDBJ databases">
        <authorList>
            <person name="Martinez-Hernandez J."/>
        </authorList>
    </citation>
    <scope>NUCLEOTIDE SEQUENCE [LARGE SCALE GENOMIC DNA]</scope>
</reference>
<keyword evidence="1" id="KW-0175">Coiled coil</keyword>
<dbReference type="InterPro" id="IPR044822">
    <property type="entry name" value="Myb_DNA-bind_4"/>
</dbReference>
<organism evidence="4 5">
    <name type="scientific">Lupinus luteus</name>
    <name type="common">European yellow lupine</name>
    <dbReference type="NCBI Taxonomy" id="3873"/>
    <lineage>
        <taxon>Eukaryota</taxon>
        <taxon>Viridiplantae</taxon>
        <taxon>Streptophyta</taxon>
        <taxon>Embryophyta</taxon>
        <taxon>Tracheophyta</taxon>
        <taxon>Spermatophyta</taxon>
        <taxon>Magnoliopsida</taxon>
        <taxon>eudicotyledons</taxon>
        <taxon>Gunneridae</taxon>
        <taxon>Pentapetalae</taxon>
        <taxon>rosids</taxon>
        <taxon>fabids</taxon>
        <taxon>Fabales</taxon>
        <taxon>Fabaceae</taxon>
        <taxon>Papilionoideae</taxon>
        <taxon>50 kb inversion clade</taxon>
        <taxon>genistoids sensu lato</taxon>
        <taxon>core genistoids</taxon>
        <taxon>Genisteae</taxon>
        <taxon>Lupinus</taxon>
    </lineage>
</organism>
<dbReference type="Proteomes" id="UP001497480">
    <property type="component" value="Unassembled WGS sequence"/>
</dbReference>
<feature type="domain" description="Myb/SANT-like DNA-binding" evidence="3">
    <location>
        <begin position="112"/>
        <end position="208"/>
    </location>
</feature>
<evidence type="ECO:0000313" key="4">
    <source>
        <dbReference type="EMBL" id="CAL0310496.1"/>
    </source>
</evidence>
<dbReference type="PANTHER" id="PTHR46327">
    <property type="entry name" value="F16F4.11 PROTEIN-RELATED"/>
    <property type="match status" value="1"/>
</dbReference>
<dbReference type="AlphaFoldDB" id="A0AAV1WNZ1"/>
<keyword evidence="5" id="KW-1185">Reference proteome</keyword>
<feature type="coiled-coil region" evidence="1">
    <location>
        <begin position="427"/>
        <end position="473"/>
    </location>
</feature>
<feature type="compositionally biased region" description="Low complexity" evidence="2">
    <location>
        <begin position="252"/>
        <end position="261"/>
    </location>
</feature>
<feature type="compositionally biased region" description="Acidic residues" evidence="2">
    <location>
        <begin position="313"/>
        <end position="336"/>
    </location>
</feature>
<dbReference type="Gene3D" id="1.10.10.60">
    <property type="entry name" value="Homeodomain-like"/>
    <property type="match status" value="1"/>
</dbReference>
<dbReference type="PANTHER" id="PTHR46327:SF2">
    <property type="entry name" value="SEQUENCE-SPECIFIC DNA BINDING TRANSCRIPTION FACTOR"/>
    <property type="match status" value="1"/>
</dbReference>